<evidence type="ECO:0000313" key="5">
    <source>
        <dbReference type="Proteomes" id="UP000077755"/>
    </source>
</evidence>
<feature type="region of interest" description="Disordered" evidence="2">
    <location>
        <begin position="224"/>
        <end position="263"/>
    </location>
</feature>
<feature type="compositionally biased region" description="Polar residues" evidence="2">
    <location>
        <begin position="242"/>
        <end position="254"/>
    </location>
</feature>
<comment type="similarity">
    <text evidence="1">Belongs to the LOB domain-containing protein family.</text>
</comment>
<reference evidence="4" key="2">
    <citation type="submission" date="2022-03" db="EMBL/GenBank/DDBJ databases">
        <title>Draft title - Genomic analysis of global carrot germplasm unveils the trajectory of domestication and the origin of high carotenoid orange carrot.</title>
        <authorList>
            <person name="Iorizzo M."/>
            <person name="Ellison S."/>
            <person name="Senalik D."/>
            <person name="Macko-Podgorni A."/>
            <person name="Grzebelus D."/>
            <person name="Bostan H."/>
            <person name="Rolling W."/>
            <person name="Curaba J."/>
            <person name="Simon P."/>
        </authorList>
    </citation>
    <scope>NUCLEOTIDE SEQUENCE</scope>
    <source>
        <tissue evidence="4">Leaf</tissue>
    </source>
</reference>
<feature type="region of interest" description="Disordered" evidence="2">
    <location>
        <begin position="1"/>
        <end position="26"/>
    </location>
</feature>
<feature type="domain" description="LOB" evidence="3">
    <location>
        <begin position="34"/>
        <end position="132"/>
    </location>
</feature>
<name>A0AAF0WEL7_DAUCS</name>
<evidence type="ECO:0000313" key="4">
    <source>
        <dbReference type="EMBL" id="WOG88520.1"/>
    </source>
</evidence>
<dbReference type="GO" id="GO:0005634">
    <property type="term" value="C:nucleus"/>
    <property type="evidence" value="ECO:0007669"/>
    <property type="project" value="TreeGrafter"/>
</dbReference>
<keyword evidence="5" id="KW-1185">Reference proteome</keyword>
<evidence type="ECO:0000256" key="2">
    <source>
        <dbReference type="SAM" id="MobiDB-lite"/>
    </source>
</evidence>
<dbReference type="Proteomes" id="UP000077755">
    <property type="component" value="Chromosome 2"/>
</dbReference>
<sequence length="263" mass="27698">MSTVNPSSSATSGAGSGSGGSSSGGGGGSSGGGPCGACKFLRRKCVAGCIFAPYFDSEQGSAHFAAVHKVFGASNVSKLLLHIPVHKRLDAVVTICYEAQARLRDPVYGCVAHIFALQQQVVNLQAEISYLQAHRATLEIPTPPPVPPVQAPLLGAPTLSISDLPAALPTNYEWSSLFDPMMQQSWTMQQPPRPLDLQPPRPVDPRLQFGSIGIRAPGDMMPGVSGGVGGDFQELARELFQRHNSPQQPGSDPSTLPPHSRLN</sequence>
<dbReference type="PANTHER" id="PTHR31529:SF4">
    <property type="entry name" value="LOB DOMAIN-CONTAINING PROTEIN 30"/>
    <property type="match status" value="1"/>
</dbReference>
<feature type="compositionally biased region" description="Gly residues" evidence="2">
    <location>
        <begin position="14"/>
        <end position="26"/>
    </location>
</feature>
<dbReference type="GO" id="GO:0045893">
    <property type="term" value="P:positive regulation of DNA-templated transcription"/>
    <property type="evidence" value="ECO:0007669"/>
    <property type="project" value="TreeGrafter"/>
</dbReference>
<gene>
    <name evidence="4" type="ORF">DCAR_0207755</name>
</gene>
<proteinExistence type="inferred from homology"/>
<reference evidence="4" key="1">
    <citation type="journal article" date="2016" name="Nat. Genet.">
        <title>A high-quality carrot genome assembly provides new insights into carotenoid accumulation and asterid genome evolution.</title>
        <authorList>
            <person name="Iorizzo M."/>
            <person name="Ellison S."/>
            <person name="Senalik D."/>
            <person name="Zeng P."/>
            <person name="Satapoomin P."/>
            <person name="Huang J."/>
            <person name="Bowman M."/>
            <person name="Iovene M."/>
            <person name="Sanseverino W."/>
            <person name="Cavagnaro P."/>
            <person name="Yildiz M."/>
            <person name="Macko-Podgorni A."/>
            <person name="Moranska E."/>
            <person name="Grzebelus E."/>
            <person name="Grzebelus D."/>
            <person name="Ashrafi H."/>
            <person name="Zheng Z."/>
            <person name="Cheng S."/>
            <person name="Spooner D."/>
            <person name="Van Deynze A."/>
            <person name="Simon P."/>
        </authorList>
    </citation>
    <scope>NUCLEOTIDE SEQUENCE</scope>
    <source>
        <tissue evidence="4">Leaf</tissue>
    </source>
</reference>
<evidence type="ECO:0000256" key="1">
    <source>
        <dbReference type="ARBA" id="ARBA00005474"/>
    </source>
</evidence>
<protein>
    <recommendedName>
        <fullName evidence="3">LOB domain-containing protein</fullName>
    </recommendedName>
</protein>
<dbReference type="Pfam" id="PF03195">
    <property type="entry name" value="LOB"/>
    <property type="match status" value="1"/>
</dbReference>
<dbReference type="InterPro" id="IPR004883">
    <property type="entry name" value="LOB"/>
</dbReference>
<dbReference type="PANTHER" id="PTHR31529">
    <property type="entry name" value="LOB DOMAIN CONTAINING PROTEIN"/>
    <property type="match status" value="1"/>
</dbReference>
<dbReference type="AlphaFoldDB" id="A0AAF0WEL7"/>
<evidence type="ECO:0000259" key="3">
    <source>
        <dbReference type="Pfam" id="PF03195"/>
    </source>
</evidence>
<dbReference type="GO" id="GO:0009755">
    <property type="term" value="P:hormone-mediated signaling pathway"/>
    <property type="evidence" value="ECO:0007669"/>
    <property type="project" value="TreeGrafter"/>
</dbReference>
<dbReference type="EMBL" id="CP093344">
    <property type="protein sequence ID" value="WOG88520.1"/>
    <property type="molecule type" value="Genomic_DNA"/>
</dbReference>
<organism evidence="4 5">
    <name type="scientific">Daucus carota subsp. sativus</name>
    <name type="common">Carrot</name>
    <dbReference type="NCBI Taxonomy" id="79200"/>
    <lineage>
        <taxon>Eukaryota</taxon>
        <taxon>Viridiplantae</taxon>
        <taxon>Streptophyta</taxon>
        <taxon>Embryophyta</taxon>
        <taxon>Tracheophyta</taxon>
        <taxon>Spermatophyta</taxon>
        <taxon>Magnoliopsida</taxon>
        <taxon>eudicotyledons</taxon>
        <taxon>Gunneridae</taxon>
        <taxon>Pentapetalae</taxon>
        <taxon>asterids</taxon>
        <taxon>campanulids</taxon>
        <taxon>Apiales</taxon>
        <taxon>Apiaceae</taxon>
        <taxon>Apioideae</taxon>
        <taxon>Scandiceae</taxon>
        <taxon>Daucinae</taxon>
        <taxon>Daucus</taxon>
        <taxon>Daucus sect. Daucus</taxon>
    </lineage>
</organism>
<accession>A0AAF0WEL7</accession>